<accession>A0AAD5VJR6</accession>
<sequence length="923" mass="103950">MARQPWDWIWKKGQALLIRTANTKHEFVDFLGPPRPLRTISKQGFSDENAPSEFLAMIYKFKLLNDTELPTDVRATPPLSSALSSGEMLSERALVSTNSGLTISRSSGTGSLILARNSSMCHATQWPHDLNANGSGTAREEYLKFEPAVSPIYHSPQPLITLPPQAGLPRATMSILREAHDFVINNSDLRVYNQYGSSGIDILREASSPGAAFDSRERSQRRCFPGTREQYIADIMIWAAGSNNSNPSPMFWMRGPAGVGKSSIAQSCAERLKRSGILGAAFFFTVGNFDDPARLFPTLAYQLATVLPEYRAILDDKVYKDKTLVHKTLSTQFQSLILEPLQELETKGKVIPRKAIFVDGLDECADEEAQVEIINIIASSVQENSIPLCWAIFSREEPHIVATFQSLDISSHCSFLFLPISRKVDEEIKSYLRGGFKNILRRRNFLHLASTWPSAEQLSQLVEAAAGLFAFPATILRFVDQHSYSGFMETLEGILNSINKPNPSHPVSPYKELDELYIHIMRRVPDEITPSMRLFLTNMVASRIVGSPQAAVLLCSVTGLSEIGFRSITNHLQAVLFYQGPPQYEIRFGQGIDLTRPYDDHWENYDVKPSASSRGMLLGVHGQVNFHHKSFYDFLIDPARSNNFCVSTKAARENRFNCLIQQHLHYASFLDIQGPKLVRAPHVPKSSLALPWPQGSEFVDSFFLFRAFRNVTVGLSHDNPGFEQFLLDISVDSLRKLADIDYRKFFVALLVDIPELSLTRENVVIGVTRTGLGRVINGTEFLCIHREEYDKAFNPAAFLQIVAKLTEGDAIRPYFAPGGSTHVNLTEHEPRGRQFGQYELGRGEKSTFWYWEFDTEKRYMAPVEYYTWIVARDDHVLADAKAQQRRAGADLRRAGPPASWLSVGYYHYTPPKKKDIGYQVERQ</sequence>
<dbReference type="InterPro" id="IPR056884">
    <property type="entry name" value="NPHP3-like_N"/>
</dbReference>
<gene>
    <name evidence="3" type="ORF">NP233_g9801</name>
</gene>
<protein>
    <recommendedName>
        <fullName evidence="2">Nephrocystin 3-like N-terminal domain-containing protein</fullName>
    </recommendedName>
</protein>
<dbReference type="InterPro" id="IPR027417">
    <property type="entry name" value="P-loop_NTPase"/>
</dbReference>
<proteinExistence type="predicted"/>
<keyword evidence="4" id="KW-1185">Reference proteome</keyword>
<organism evidence="3 4">
    <name type="scientific">Leucocoprinus birnbaumii</name>
    <dbReference type="NCBI Taxonomy" id="56174"/>
    <lineage>
        <taxon>Eukaryota</taxon>
        <taxon>Fungi</taxon>
        <taxon>Dikarya</taxon>
        <taxon>Basidiomycota</taxon>
        <taxon>Agaricomycotina</taxon>
        <taxon>Agaricomycetes</taxon>
        <taxon>Agaricomycetidae</taxon>
        <taxon>Agaricales</taxon>
        <taxon>Agaricineae</taxon>
        <taxon>Agaricaceae</taxon>
        <taxon>Leucocoprinus</taxon>
    </lineage>
</organism>
<feature type="domain" description="Nephrocystin 3-like N-terminal" evidence="2">
    <location>
        <begin position="243"/>
        <end position="395"/>
    </location>
</feature>
<evidence type="ECO:0000256" key="1">
    <source>
        <dbReference type="ARBA" id="ARBA00022737"/>
    </source>
</evidence>
<evidence type="ECO:0000313" key="4">
    <source>
        <dbReference type="Proteomes" id="UP001213000"/>
    </source>
</evidence>
<dbReference type="Gene3D" id="3.40.50.300">
    <property type="entry name" value="P-loop containing nucleotide triphosphate hydrolases"/>
    <property type="match status" value="1"/>
</dbReference>
<dbReference type="PANTHER" id="PTHR10039">
    <property type="entry name" value="AMELOGENIN"/>
    <property type="match status" value="1"/>
</dbReference>
<evidence type="ECO:0000259" key="2">
    <source>
        <dbReference type="Pfam" id="PF24883"/>
    </source>
</evidence>
<dbReference type="SUPFAM" id="SSF52540">
    <property type="entry name" value="P-loop containing nucleoside triphosphate hydrolases"/>
    <property type="match status" value="1"/>
</dbReference>
<dbReference type="Proteomes" id="UP001213000">
    <property type="component" value="Unassembled WGS sequence"/>
</dbReference>
<dbReference type="PANTHER" id="PTHR10039:SF17">
    <property type="entry name" value="FUNGAL STAND N-TERMINAL GOODBYE DOMAIN-CONTAINING PROTEIN-RELATED"/>
    <property type="match status" value="1"/>
</dbReference>
<comment type="caution">
    <text evidence="3">The sequence shown here is derived from an EMBL/GenBank/DDBJ whole genome shotgun (WGS) entry which is preliminary data.</text>
</comment>
<name>A0AAD5VJR6_9AGAR</name>
<dbReference type="AlphaFoldDB" id="A0AAD5VJR6"/>
<keyword evidence="1" id="KW-0677">Repeat</keyword>
<dbReference type="Pfam" id="PF24883">
    <property type="entry name" value="NPHP3_N"/>
    <property type="match status" value="1"/>
</dbReference>
<dbReference type="EMBL" id="JANIEX010000916">
    <property type="protein sequence ID" value="KAJ3562073.1"/>
    <property type="molecule type" value="Genomic_DNA"/>
</dbReference>
<reference evidence="3" key="1">
    <citation type="submission" date="2022-07" db="EMBL/GenBank/DDBJ databases">
        <title>Genome Sequence of Leucocoprinus birnbaumii.</title>
        <authorList>
            <person name="Buettner E."/>
        </authorList>
    </citation>
    <scope>NUCLEOTIDE SEQUENCE</scope>
    <source>
        <strain evidence="3">VT141</strain>
    </source>
</reference>
<evidence type="ECO:0000313" key="3">
    <source>
        <dbReference type="EMBL" id="KAJ3562073.1"/>
    </source>
</evidence>